<comment type="subcellular location">
    <subcellularLocation>
        <location evidence="1">Cell membrane</location>
        <topology evidence="1">Multi-pass membrane protein</topology>
    </subcellularLocation>
</comment>
<keyword evidence="4" id="KW-0812">Transmembrane</keyword>
<dbReference type="OMA" id="FEITANM"/>
<dbReference type="GO" id="GO:0005549">
    <property type="term" value="F:odorant binding"/>
    <property type="evidence" value="ECO:0007669"/>
    <property type="project" value="InterPro"/>
</dbReference>
<evidence type="ECO:0000313" key="10">
    <source>
        <dbReference type="EMBL" id="SSX05743.1"/>
    </source>
</evidence>
<gene>
    <name evidence="10" type="primary">CSON013106</name>
</gene>
<evidence type="ECO:0000256" key="3">
    <source>
        <dbReference type="ARBA" id="ARBA00022606"/>
    </source>
</evidence>
<name>A0A336KRQ8_CULSO</name>
<organism evidence="10">
    <name type="scientific">Culicoides sonorensis</name>
    <name type="common">Biting midge</name>
    <dbReference type="NCBI Taxonomy" id="179676"/>
    <lineage>
        <taxon>Eukaryota</taxon>
        <taxon>Metazoa</taxon>
        <taxon>Ecdysozoa</taxon>
        <taxon>Arthropoda</taxon>
        <taxon>Hexapoda</taxon>
        <taxon>Insecta</taxon>
        <taxon>Pterygota</taxon>
        <taxon>Neoptera</taxon>
        <taxon>Endopterygota</taxon>
        <taxon>Diptera</taxon>
        <taxon>Nematocera</taxon>
        <taxon>Chironomoidea</taxon>
        <taxon>Ceratopogonidae</taxon>
        <taxon>Ceratopogoninae</taxon>
        <taxon>Culicoides</taxon>
        <taxon>Monoculicoides</taxon>
    </lineage>
</organism>
<dbReference type="PANTHER" id="PTHR21137">
    <property type="entry name" value="ODORANT RECEPTOR"/>
    <property type="match status" value="1"/>
</dbReference>
<dbReference type="PANTHER" id="PTHR21137:SF35">
    <property type="entry name" value="ODORANT RECEPTOR 19A-RELATED"/>
    <property type="match status" value="1"/>
</dbReference>
<dbReference type="Pfam" id="PF02949">
    <property type="entry name" value="7tm_6"/>
    <property type="match status" value="1"/>
</dbReference>
<evidence type="ECO:0000256" key="6">
    <source>
        <dbReference type="ARBA" id="ARBA00022989"/>
    </source>
</evidence>
<dbReference type="EMBL" id="UFQT01000647">
    <property type="protein sequence ID" value="SSX26102.1"/>
    <property type="molecule type" value="Genomic_DNA"/>
</dbReference>
<dbReference type="GO" id="GO:0004984">
    <property type="term" value="F:olfactory receptor activity"/>
    <property type="evidence" value="ECO:0007669"/>
    <property type="project" value="InterPro"/>
</dbReference>
<dbReference type="EMBL" id="UFQS01000647">
    <property type="protein sequence ID" value="SSX05743.1"/>
    <property type="molecule type" value="Genomic_DNA"/>
</dbReference>
<keyword evidence="7" id="KW-0472">Membrane</keyword>
<evidence type="ECO:0000256" key="4">
    <source>
        <dbReference type="ARBA" id="ARBA00022692"/>
    </source>
</evidence>
<reference evidence="10" key="1">
    <citation type="submission" date="2018-04" db="EMBL/GenBank/DDBJ databases">
        <authorList>
            <person name="Go L.Y."/>
            <person name="Mitchell J.A."/>
        </authorList>
    </citation>
    <scope>NUCLEOTIDE SEQUENCE</scope>
    <source>
        <tissue evidence="10">Whole organism</tissue>
    </source>
</reference>
<evidence type="ECO:0000256" key="9">
    <source>
        <dbReference type="ARBA" id="ARBA00023224"/>
    </source>
</evidence>
<keyword evidence="6" id="KW-1133">Transmembrane helix</keyword>
<sequence length="132" mass="15608">MAAAQFEITANMFNDIFENILVERNLMIGEEDAGIVQYLFNIDLACAIFQRFIFDYLSERINDCNSHLQTVIYDSPWYHFSPKMRKDILMMLKQSQCDQFVLTGYTFPFNLQTFSLILQKIYSIFTVLHDMM</sequence>
<accession>A0A336KRQ8</accession>
<keyword evidence="3" id="KW-0716">Sensory transduction</keyword>
<evidence type="ECO:0000256" key="8">
    <source>
        <dbReference type="ARBA" id="ARBA00023170"/>
    </source>
</evidence>
<reference evidence="11" key="2">
    <citation type="submission" date="2018-07" db="EMBL/GenBank/DDBJ databases">
        <authorList>
            <person name="Quirk P.G."/>
            <person name="Krulwich T.A."/>
        </authorList>
    </citation>
    <scope>NUCLEOTIDE SEQUENCE</scope>
</reference>
<evidence type="ECO:0000256" key="5">
    <source>
        <dbReference type="ARBA" id="ARBA00022725"/>
    </source>
</evidence>
<evidence type="ECO:0000256" key="1">
    <source>
        <dbReference type="ARBA" id="ARBA00004651"/>
    </source>
</evidence>
<keyword evidence="2" id="KW-1003">Cell membrane</keyword>
<dbReference type="GO" id="GO:0007165">
    <property type="term" value="P:signal transduction"/>
    <property type="evidence" value="ECO:0007669"/>
    <property type="project" value="UniProtKB-KW"/>
</dbReference>
<dbReference type="GO" id="GO:0005886">
    <property type="term" value="C:plasma membrane"/>
    <property type="evidence" value="ECO:0007669"/>
    <property type="project" value="UniProtKB-SubCell"/>
</dbReference>
<protein>
    <submittedName>
        <fullName evidence="10">CSON013106 protein</fullName>
    </submittedName>
</protein>
<keyword evidence="5" id="KW-0552">Olfaction</keyword>
<evidence type="ECO:0000256" key="7">
    <source>
        <dbReference type="ARBA" id="ARBA00023136"/>
    </source>
</evidence>
<proteinExistence type="predicted"/>
<keyword evidence="8" id="KW-0675">Receptor</keyword>
<keyword evidence="9" id="KW-0807">Transducer</keyword>
<dbReference type="AlphaFoldDB" id="A0A336KRQ8"/>
<dbReference type="VEuPathDB" id="VectorBase:CSON013106"/>
<dbReference type="InterPro" id="IPR004117">
    <property type="entry name" value="7tm6_olfct_rcpt"/>
</dbReference>
<evidence type="ECO:0000256" key="2">
    <source>
        <dbReference type="ARBA" id="ARBA00022475"/>
    </source>
</evidence>
<evidence type="ECO:0000313" key="11">
    <source>
        <dbReference type="EMBL" id="SSX26102.1"/>
    </source>
</evidence>